<feature type="compositionally biased region" description="Basic and acidic residues" evidence="2">
    <location>
        <begin position="79"/>
        <end position="94"/>
    </location>
</feature>
<reference evidence="5 6" key="1">
    <citation type="journal article" date="2020" name="Int. J. Syst. Evol. Microbiol.">
        <title>Reclassification of Streptomyces castelarensis and Streptomyces sporoclivatus as later heterotypic synonyms of Streptomyces antimycoticus.</title>
        <authorList>
            <person name="Komaki H."/>
            <person name="Tamura T."/>
        </authorList>
    </citation>
    <scope>NUCLEOTIDE SEQUENCE [LARGE SCALE GENOMIC DNA]</scope>
    <source>
        <strain evidence="5 6">NBRC 100767</strain>
    </source>
</reference>
<comment type="similarity">
    <text evidence="1">Belongs to the ABC-4 integral membrane protein family.</text>
</comment>
<keyword evidence="3" id="KW-0812">Transmembrane</keyword>
<protein>
    <recommendedName>
        <fullName evidence="4">MacB-like periplasmic core domain-containing protein</fullName>
    </recommendedName>
</protein>
<feature type="region of interest" description="Disordered" evidence="2">
    <location>
        <begin position="70"/>
        <end position="102"/>
    </location>
</feature>
<keyword evidence="3" id="KW-1133">Transmembrane helix</keyword>
<evidence type="ECO:0000313" key="6">
    <source>
        <dbReference type="Proteomes" id="UP000463951"/>
    </source>
</evidence>
<proteinExistence type="inferred from homology"/>
<evidence type="ECO:0000256" key="3">
    <source>
        <dbReference type="SAM" id="Phobius"/>
    </source>
</evidence>
<dbReference type="EMBL" id="AP019620">
    <property type="protein sequence ID" value="BBJ39500.1"/>
    <property type="molecule type" value="Genomic_DNA"/>
</dbReference>
<sequence>MVLSALGIAIGIATMVAVVGLSASSRADLMARLDWPGTNLLTAEAGEDTMGNDVVLPKNAVSTVERIGPVRHATATGEEDTRIRRSDAVPEERTAGVTTQAARPDLLEALGADVDQGV</sequence>
<evidence type="ECO:0000256" key="1">
    <source>
        <dbReference type="ARBA" id="ARBA00038076"/>
    </source>
</evidence>
<accession>A0A499UH66</accession>
<dbReference type="Pfam" id="PF12704">
    <property type="entry name" value="MacB_PCD"/>
    <property type="match status" value="1"/>
</dbReference>
<evidence type="ECO:0000256" key="2">
    <source>
        <dbReference type="SAM" id="MobiDB-lite"/>
    </source>
</evidence>
<keyword evidence="3" id="KW-0472">Membrane</keyword>
<evidence type="ECO:0000259" key="4">
    <source>
        <dbReference type="Pfam" id="PF12704"/>
    </source>
</evidence>
<organism evidence="5 6">
    <name type="scientific">Streptomyces antimycoticus</name>
    <dbReference type="NCBI Taxonomy" id="68175"/>
    <lineage>
        <taxon>Bacteria</taxon>
        <taxon>Bacillati</taxon>
        <taxon>Actinomycetota</taxon>
        <taxon>Actinomycetes</taxon>
        <taxon>Kitasatosporales</taxon>
        <taxon>Streptomycetaceae</taxon>
        <taxon>Streptomyces</taxon>
        <taxon>Streptomyces violaceusniger group</taxon>
    </lineage>
</organism>
<dbReference type="InterPro" id="IPR025857">
    <property type="entry name" value="MacB_PCD"/>
</dbReference>
<evidence type="ECO:0000313" key="5">
    <source>
        <dbReference type="EMBL" id="BBJ39500.1"/>
    </source>
</evidence>
<feature type="domain" description="MacB-like periplasmic core" evidence="4">
    <location>
        <begin position="2"/>
        <end position="117"/>
    </location>
</feature>
<dbReference type="AlphaFoldDB" id="A0A499UH66"/>
<feature type="transmembrane region" description="Helical" evidence="3">
    <location>
        <begin position="6"/>
        <end position="23"/>
    </location>
</feature>
<gene>
    <name evidence="5" type="ORF">SSPO_022180</name>
</gene>
<name>A0A499UH66_9ACTN</name>
<dbReference type="Proteomes" id="UP000463951">
    <property type="component" value="Chromosome"/>
</dbReference>